<keyword evidence="1" id="KW-0472">Membrane</keyword>
<dbReference type="Proteomes" id="UP001597294">
    <property type="component" value="Unassembled WGS sequence"/>
</dbReference>
<organism evidence="2 3">
    <name type="scientific">Kiloniella antarctica</name>
    <dbReference type="NCBI Taxonomy" id="1550907"/>
    <lineage>
        <taxon>Bacteria</taxon>
        <taxon>Pseudomonadati</taxon>
        <taxon>Pseudomonadota</taxon>
        <taxon>Alphaproteobacteria</taxon>
        <taxon>Rhodospirillales</taxon>
        <taxon>Kiloniellaceae</taxon>
        <taxon>Kiloniella</taxon>
    </lineage>
</organism>
<dbReference type="RefSeq" id="WP_380251460.1">
    <property type="nucleotide sequence ID" value="NZ_JBHUII010000004.1"/>
</dbReference>
<protein>
    <submittedName>
        <fullName evidence="2">Uncharacterized protein</fullName>
    </submittedName>
</protein>
<dbReference type="EMBL" id="JBHUII010000004">
    <property type="protein sequence ID" value="MFD2206157.1"/>
    <property type="molecule type" value="Genomic_DNA"/>
</dbReference>
<accession>A0ABW5BJ67</accession>
<feature type="transmembrane region" description="Helical" evidence="1">
    <location>
        <begin position="59"/>
        <end position="80"/>
    </location>
</feature>
<sequence length="194" mass="22212">MHEFDLYLFSLINATSDTALWLLDWGRFLTWWPQIFAIVSLSFLLLRKNQYGLGWCVKVCATVLLAIGLNQLMSWVLPFVTPLSLGAGHHWMRGAAQNHWGGNYPILLFTVSFVCFFWNQRSYFTGWIFFLALANAWGVIFIGNYFPLQILIALGIGLVASGLVVFIFRGHDYYLHHYKSQIQGRRGKADALTL</sequence>
<keyword evidence="1" id="KW-1133">Transmembrane helix</keyword>
<evidence type="ECO:0000313" key="3">
    <source>
        <dbReference type="Proteomes" id="UP001597294"/>
    </source>
</evidence>
<evidence type="ECO:0000256" key="1">
    <source>
        <dbReference type="SAM" id="Phobius"/>
    </source>
</evidence>
<comment type="caution">
    <text evidence="2">The sequence shown here is derived from an EMBL/GenBank/DDBJ whole genome shotgun (WGS) entry which is preliminary data.</text>
</comment>
<reference evidence="3" key="1">
    <citation type="journal article" date="2019" name="Int. J. Syst. Evol. Microbiol.">
        <title>The Global Catalogue of Microorganisms (GCM) 10K type strain sequencing project: providing services to taxonomists for standard genome sequencing and annotation.</title>
        <authorList>
            <consortium name="The Broad Institute Genomics Platform"/>
            <consortium name="The Broad Institute Genome Sequencing Center for Infectious Disease"/>
            <person name="Wu L."/>
            <person name="Ma J."/>
        </authorList>
    </citation>
    <scope>NUCLEOTIDE SEQUENCE [LARGE SCALE GENOMIC DNA]</scope>
    <source>
        <strain evidence="3">CGMCC 4.7192</strain>
    </source>
</reference>
<feature type="transmembrane region" description="Helical" evidence="1">
    <location>
        <begin position="148"/>
        <end position="168"/>
    </location>
</feature>
<keyword evidence="1" id="KW-0812">Transmembrane</keyword>
<feature type="transmembrane region" description="Helical" evidence="1">
    <location>
        <begin position="29"/>
        <end position="47"/>
    </location>
</feature>
<name>A0ABW5BJ67_9PROT</name>
<proteinExistence type="predicted"/>
<feature type="transmembrane region" description="Helical" evidence="1">
    <location>
        <begin position="100"/>
        <end position="118"/>
    </location>
</feature>
<gene>
    <name evidence="2" type="ORF">ACFSKO_11055</name>
</gene>
<feature type="transmembrane region" description="Helical" evidence="1">
    <location>
        <begin position="123"/>
        <end position="142"/>
    </location>
</feature>
<keyword evidence="3" id="KW-1185">Reference proteome</keyword>
<evidence type="ECO:0000313" key="2">
    <source>
        <dbReference type="EMBL" id="MFD2206157.1"/>
    </source>
</evidence>